<dbReference type="InterPro" id="IPR036390">
    <property type="entry name" value="WH_DNA-bd_sf"/>
</dbReference>
<feature type="domain" description="HTH marR-type" evidence="4">
    <location>
        <begin position="51"/>
        <end position="183"/>
    </location>
</feature>
<evidence type="ECO:0000256" key="1">
    <source>
        <dbReference type="ARBA" id="ARBA00023015"/>
    </source>
</evidence>
<dbReference type="InterPro" id="IPR011991">
    <property type="entry name" value="ArsR-like_HTH"/>
</dbReference>
<dbReference type="AlphaFoldDB" id="I3VSB9"/>
<dbReference type="PATRIC" id="fig|1094508.3.peg.390"/>
<dbReference type="PANTHER" id="PTHR42756">
    <property type="entry name" value="TRANSCRIPTIONAL REGULATOR, MARR"/>
    <property type="match status" value="1"/>
</dbReference>
<dbReference type="PANTHER" id="PTHR42756:SF1">
    <property type="entry name" value="TRANSCRIPTIONAL REPRESSOR OF EMRAB OPERON"/>
    <property type="match status" value="1"/>
</dbReference>
<dbReference type="KEGG" id="tsh:Tsac_0384"/>
<evidence type="ECO:0000313" key="6">
    <source>
        <dbReference type="Proteomes" id="UP000006178"/>
    </source>
</evidence>
<dbReference type="InterPro" id="IPR000835">
    <property type="entry name" value="HTH_MarR-typ"/>
</dbReference>
<evidence type="ECO:0000259" key="4">
    <source>
        <dbReference type="PROSITE" id="PS50995"/>
    </source>
</evidence>
<dbReference type="BioCyc" id="TSAC1094508:GLMA-383-MONOMER"/>
<dbReference type="EMBL" id="CP003184">
    <property type="protein sequence ID" value="AFK85414.1"/>
    <property type="molecule type" value="Genomic_DNA"/>
</dbReference>
<keyword evidence="2" id="KW-0238">DNA-binding</keyword>
<evidence type="ECO:0000256" key="2">
    <source>
        <dbReference type="ARBA" id="ARBA00023125"/>
    </source>
</evidence>
<keyword evidence="3" id="KW-0804">Transcription</keyword>
<keyword evidence="1" id="KW-0805">Transcription regulation</keyword>
<dbReference type="GO" id="GO:0003677">
    <property type="term" value="F:DNA binding"/>
    <property type="evidence" value="ECO:0007669"/>
    <property type="project" value="UniProtKB-KW"/>
</dbReference>
<evidence type="ECO:0000313" key="5">
    <source>
        <dbReference type="EMBL" id="AFK85414.1"/>
    </source>
</evidence>
<evidence type="ECO:0000256" key="3">
    <source>
        <dbReference type="ARBA" id="ARBA00023163"/>
    </source>
</evidence>
<dbReference type="SMART" id="SM00347">
    <property type="entry name" value="HTH_MARR"/>
    <property type="match status" value="1"/>
</dbReference>
<dbReference type="eggNOG" id="COG1846">
    <property type="taxonomic scope" value="Bacteria"/>
</dbReference>
<dbReference type="GO" id="GO:0003700">
    <property type="term" value="F:DNA-binding transcription factor activity"/>
    <property type="evidence" value="ECO:0007669"/>
    <property type="project" value="InterPro"/>
</dbReference>
<keyword evidence="6" id="KW-1185">Reference proteome</keyword>
<protein>
    <submittedName>
        <fullName evidence="5">Transcriptional regulator, MarR family</fullName>
    </submittedName>
</protein>
<gene>
    <name evidence="5" type="ordered locus">Tsac_0384</name>
</gene>
<dbReference type="CDD" id="cd00090">
    <property type="entry name" value="HTH_ARSR"/>
    <property type="match status" value="1"/>
</dbReference>
<sequence>MKKVNWIFKKSIDFFVLRRYNYLAYEIFVYKIYGFEMLKEGEEFLKEYNERIDVLKTLKSIMNMIHRNMESEFKDLKITGPQGMIIGILMHHGEMKISDLSDKMGLSSSTVSGIVDRLEKQGMVKRIRSSDDRRVVYVKVDEDFKKRSKESFKNIYERFETIMSKATDEEIADIVKGLNTLKKLIESSSGQSSDNFKKGGFDGC</sequence>
<dbReference type="PROSITE" id="PS50995">
    <property type="entry name" value="HTH_MARR_2"/>
    <property type="match status" value="1"/>
</dbReference>
<name>I3VSB9_THESW</name>
<proteinExistence type="predicted"/>
<dbReference type="InterPro" id="IPR036388">
    <property type="entry name" value="WH-like_DNA-bd_sf"/>
</dbReference>
<dbReference type="Proteomes" id="UP000006178">
    <property type="component" value="Chromosome"/>
</dbReference>
<organism evidence="5 6">
    <name type="scientific">Thermoanaerobacterium saccharolyticum (strain DSM 8691 / JW/SL-YS485)</name>
    <dbReference type="NCBI Taxonomy" id="1094508"/>
    <lineage>
        <taxon>Bacteria</taxon>
        <taxon>Bacillati</taxon>
        <taxon>Bacillota</taxon>
        <taxon>Clostridia</taxon>
        <taxon>Thermoanaerobacterales</taxon>
        <taxon>Thermoanaerobacteraceae</taxon>
        <taxon>Thermoanaerobacterium</taxon>
    </lineage>
</organism>
<dbReference type="Gene3D" id="1.10.10.10">
    <property type="entry name" value="Winged helix-like DNA-binding domain superfamily/Winged helix DNA-binding domain"/>
    <property type="match status" value="1"/>
</dbReference>
<dbReference type="STRING" id="1094508.Tsac_0384"/>
<dbReference type="Pfam" id="PF01047">
    <property type="entry name" value="MarR"/>
    <property type="match status" value="1"/>
</dbReference>
<dbReference type="RefSeq" id="WP_014757335.1">
    <property type="nucleotide sequence ID" value="NC_017992.1"/>
</dbReference>
<dbReference type="SUPFAM" id="SSF46785">
    <property type="entry name" value="Winged helix' DNA-binding domain"/>
    <property type="match status" value="1"/>
</dbReference>
<reference evidence="5 6" key="1">
    <citation type="journal article" date="2014" name="Appl. Environ. Microbiol.">
        <title>Profile of Secreted Hydrolases, Associated Proteins, and SlpA in Thermoanaerobacterium saccharolyticum during the Degradation of Hemicellulose.</title>
        <authorList>
            <person name="Currie D.H."/>
            <person name="Guss A.M."/>
            <person name="Herring C.D."/>
            <person name="Giannone R.J."/>
            <person name="Johnson C.M."/>
            <person name="Lankford P.K."/>
            <person name="Brown S.D."/>
            <person name="Hettich R.L."/>
            <person name="Lynd L.R."/>
        </authorList>
    </citation>
    <scope>NUCLEOTIDE SEQUENCE [LARGE SCALE GENOMIC DNA]</scope>
    <source>
        <strain evidence="6">DSM 8691 / JW/SL-YS485</strain>
    </source>
</reference>
<accession>I3VSB9</accession>